<keyword evidence="2" id="KW-1185">Reference proteome</keyword>
<dbReference type="EMBL" id="CP107006">
    <property type="protein sequence ID" value="UYQ91717.1"/>
    <property type="molecule type" value="Genomic_DNA"/>
</dbReference>
<gene>
    <name evidence="1" type="ORF">MKQ68_16640</name>
</gene>
<protein>
    <submittedName>
        <fullName evidence="1">Uncharacterized protein</fullName>
    </submittedName>
</protein>
<dbReference type="RefSeq" id="WP_264280096.1">
    <property type="nucleotide sequence ID" value="NZ_CP107006.1"/>
</dbReference>
<dbReference type="Proteomes" id="UP001162741">
    <property type="component" value="Chromosome"/>
</dbReference>
<accession>A0ABY6IZ92</accession>
<organism evidence="1 2">
    <name type="scientific">Chitinophaga horti</name>
    <dbReference type="NCBI Taxonomy" id="2920382"/>
    <lineage>
        <taxon>Bacteria</taxon>
        <taxon>Pseudomonadati</taxon>
        <taxon>Bacteroidota</taxon>
        <taxon>Chitinophagia</taxon>
        <taxon>Chitinophagales</taxon>
        <taxon>Chitinophagaceae</taxon>
        <taxon>Chitinophaga</taxon>
    </lineage>
</organism>
<proteinExistence type="predicted"/>
<reference evidence="1" key="1">
    <citation type="submission" date="2022-10" db="EMBL/GenBank/DDBJ databases">
        <title>Chitinophaga sp. nov., isolated from soil.</title>
        <authorList>
            <person name="Jeon C.O."/>
        </authorList>
    </citation>
    <scope>NUCLEOTIDE SEQUENCE</scope>
    <source>
        <strain evidence="1">R8</strain>
    </source>
</reference>
<sequence length="342" mass="39196">MKQAFVALENLVIKSLPDHLKRSFRSPRHQVQLVRDAVDEACSAFLDELSDTVLNSADDKHGALLLQYYQRRVIKLTNRLAPYFDETSVMDMSSRKEQVLHAVADSLVNLLTEMRDDFSPYFDDNLPMPYVQKLIFQERLQEKWREVARLMADMGHLADTLETWVKASVAGKACSHRKAIYMEGVLDAIIDNAAHSSCLQRRHVHDLMALHNMNTPAFVTYLCDRIARKLGQQRDDLARGRMIRIITNRIEMARYGDRNAADDDAPPLRKQLLQWLQIQSFEYEHATLYLASAADPTDQGRLRLGLTGLELACFLRMAVDTGFIKSNNKKKDIETASAFLRR</sequence>
<evidence type="ECO:0000313" key="2">
    <source>
        <dbReference type="Proteomes" id="UP001162741"/>
    </source>
</evidence>
<name>A0ABY6IZ92_9BACT</name>
<evidence type="ECO:0000313" key="1">
    <source>
        <dbReference type="EMBL" id="UYQ91717.1"/>
    </source>
</evidence>